<keyword evidence="12" id="KW-1185">Reference proteome</keyword>
<keyword evidence="7 9" id="KW-0520">NAD</keyword>
<dbReference type="NCBIfam" id="TIGR01179">
    <property type="entry name" value="galE"/>
    <property type="match status" value="1"/>
</dbReference>
<dbReference type="Pfam" id="PF16363">
    <property type="entry name" value="GDP_Man_Dehyd"/>
    <property type="match status" value="1"/>
</dbReference>
<evidence type="ECO:0000256" key="9">
    <source>
        <dbReference type="RuleBase" id="RU366046"/>
    </source>
</evidence>
<accession>A0A7X6DH11</accession>
<evidence type="ECO:0000256" key="5">
    <source>
        <dbReference type="ARBA" id="ARBA00013189"/>
    </source>
</evidence>
<dbReference type="SUPFAM" id="SSF51735">
    <property type="entry name" value="NAD(P)-binding Rossmann-fold domains"/>
    <property type="match status" value="1"/>
</dbReference>
<evidence type="ECO:0000256" key="4">
    <source>
        <dbReference type="ARBA" id="ARBA00007637"/>
    </source>
</evidence>
<dbReference type="InterPro" id="IPR036291">
    <property type="entry name" value="NAD(P)-bd_dom_sf"/>
</dbReference>
<dbReference type="Gene3D" id="3.40.50.720">
    <property type="entry name" value="NAD(P)-binding Rossmann-like Domain"/>
    <property type="match status" value="1"/>
</dbReference>
<dbReference type="NCBIfam" id="NF007956">
    <property type="entry name" value="PRK10675.1"/>
    <property type="match status" value="1"/>
</dbReference>
<evidence type="ECO:0000256" key="6">
    <source>
        <dbReference type="ARBA" id="ARBA00018569"/>
    </source>
</evidence>
<protein>
    <recommendedName>
        <fullName evidence="6 9">UDP-glucose 4-epimerase</fullName>
        <ecNumber evidence="5 9">5.1.3.2</ecNumber>
    </recommendedName>
</protein>
<dbReference type="Proteomes" id="UP000521868">
    <property type="component" value="Unassembled WGS sequence"/>
</dbReference>
<dbReference type="InterPro" id="IPR016040">
    <property type="entry name" value="NAD(P)-bd_dom"/>
</dbReference>
<comment type="similarity">
    <text evidence="4 9">Belongs to the NAD(P)-dependent epimerase/dehydratase family.</text>
</comment>
<dbReference type="UniPathway" id="UPA00214"/>
<dbReference type="PANTHER" id="PTHR43725:SF47">
    <property type="entry name" value="UDP-GLUCOSE 4-EPIMERASE"/>
    <property type="match status" value="1"/>
</dbReference>
<comment type="catalytic activity">
    <reaction evidence="1 9">
        <text>UDP-alpha-D-glucose = UDP-alpha-D-galactose</text>
        <dbReference type="Rhea" id="RHEA:22168"/>
        <dbReference type="ChEBI" id="CHEBI:58885"/>
        <dbReference type="ChEBI" id="CHEBI:66914"/>
        <dbReference type="EC" id="5.1.3.2"/>
    </reaction>
</comment>
<evidence type="ECO:0000259" key="10">
    <source>
        <dbReference type="Pfam" id="PF16363"/>
    </source>
</evidence>
<dbReference type="Gene3D" id="3.90.25.10">
    <property type="entry name" value="UDP-galactose 4-epimerase, domain 1"/>
    <property type="match status" value="1"/>
</dbReference>
<dbReference type="GO" id="GO:0005829">
    <property type="term" value="C:cytosol"/>
    <property type="evidence" value="ECO:0007669"/>
    <property type="project" value="TreeGrafter"/>
</dbReference>
<dbReference type="GO" id="GO:0003978">
    <property type="term" value="F:UDP-glucose 4-epimerase activity"/>
    <property type="evidence" value="ECO:0007669"/>
    <property type="project" value="UniProtKB-UniRule"/>
</dbReference>
<dbReference type="GO" id="GO:0006012">
    <property type="term" value="P:galactose metabolic process"/>
    <property type="evidence" value="ECO:0007669"/>
    <property type="project" value="UniProtKB-UniPathway"/>
</dbReference>
<dbReference type="RefSeq" id="WP_168108158.1">
    <property type="nucleotide sequence ID" value="NZ_VTOX01000005.1"/>
</dbReference>
<dbReference type="EC" id="5.1.3.2" evidence="5 9"/>
<comment type="cofactor">
    <cofactor evidence="2 9">
        <name>NAD(+)</name>
        <dbReference type="ChEBI" id="CHEBI:57540"/>
    </cofactor>
</comment>
<evidence type="ECO:0000256" key="8">
    <source>
        <dbReference type="ARBA" id="ARBA00023235"/>
    </source>
</evidence>
<gene>
    <name evidence="11" type="primary">galE</name>
    <name evidence="11" type="ORF">RAMLITH_14425</name>
</gene>
<dbReference type="InterPro" id="IPR005886">
    <property type="entry name" value="UDP_G4E"/>
</dbReference>
<dbReference type="EMBL" id="VTOX01000005">
    <property type="protein sequence ID" value="NKE67021.1"/>
    <property type="molecule type" value="Genomic_DNA"/>
</dbReference>
<evidence type="ECO:0000256" key="7">
    <source>
        <dbReference type="ARBA" id="ARBA00023027"/>
    </source>
</evidence>
<comment type="pathway">
    <text evidence="3 9">Carbohydrate metabolism; galactose metabolism.</text>
</comment>
<evidence type="ECO:0000256" key="3">
    <source>
        <dbReference type="ARBA" id="ARBA00004947"/>
    </source>
</evidence>
<evidence type="ECO:0000256" key="1">
    <source>
        <dbReference type="ARBA" id="ARBA00000083"/>
    </source>
</evidence>
<dbReference type="PANTHER" id="PTHR43725">
    <property type="entry name" value="UDP-GLUCOSE 4-EPIMERASE"/>
    <property type="match status" value="1"/>
</dbReference>
<dbReference type="AlphaFoldDB" id="A0A7X6DH11"/>
<keyword evidence="9" id="KW-0119">Carbohydrate metabolism</keyword>
<comment type="caution">
    <text evidence="11">The sequence shown here is derived from an EMBL/GenBank/DDBJ whole genome shotgun (WGS) entry which is preliminary data.</text>
</comment>
<proteinExistence type="inferred from homology"/>
<keyword evidence="8 9" id="KW-0413">Isomerase</keyword>
<sequence length="344" mass="36948">MNILLTGGAGYIGSHTYVALVEAGFTPVILDNFANSHPRVLERLQAITGKPVLCERGDVLDTPFVEQVLRRHAVGGVVHFAGDKAVGESVAKPLKYYRNNLGGAVSLMQAMEAAGCDTLVFSSSATVYGDPASVPIREDFPRSHTNPYGHTKLVIEDMLAAQQVAQPAWKVATLRYFNPVGAHPSGLIGEDPAGIPNNLMPYIAQVATGQRPFLQVFGSDYPTPDGTGVRDYIHVCDLAEGHVAALRTLIESGRSLTVNLGTGSGHSVLEVVRAFEAASGRPVPYQQVARRPGDVAQCYADPALAQRLLGWRATRTLAQMCEDAWRWQSANPNGYRDAGEAVSR</sequence>
<name>A0A7X6DH11_9BURK</name>
<feature type="domain" description="NAD(P)-binding" evidence="10">
    <location>
        <begin position="4"/>
        <end position="323"/>
    </location>
</feature>
<comment type="subunit">
    <text evidence="9">Homodimer.</text>
</comment>
<reference evidence="11 12" key="1">
    <citation type="journal article" date="2020" name="Nature">
        <title>Bacterial chemolithoautotrophy via manganese oxidation.</title>
        <authorList>
            <person name="Yu H."/>
            <person name="Leadbetter J.R."/>
        </authorList>
    </citation>
    <scope>NUCLEOTIDE SEQUENCE [LARGE SCALE GENOMIC DNA]</scope>
    <source>
        <strain evidence="11 12">RBP-1</strain>
    </source>
</reference>
<dbReference type="CDD" id="cd05247">
    <property type="entry name" value="UDP_G4E_1_SDR_e"/>
    <property type="match status" value="1"/>
</dbReference>
<evidence type="ECO:0000313" key="11">
    <source>
        <dbReference type="EMBL" id="NKE67021.1"/>
    </source>
</evidence>
<evidence type="ECO:0000256" key="2">
    <source>
        <dbReference type="ARBA" id="ARBA00001911"/>
    </source>
</evidence>
<organism evidence="11 12">
    <name type="scientific">Ramlibacter lithotrophicus</name>
    <dbReference type="NCBI Taxonomy" id="2606681"/>
    <lineage>
        <taxon>Bacteria</taxon>
        <taxon>Pseudomonadati</taxon>
        <taxon>Pseudomonadota</taxon>
        <taxon>Betaproteobacteria</taxon>
        <taxon>Burkholderiales</taxon>
        <taxon>Comamonadaceae</taxon>
        <taxon>Ramlibacter</taxon>
    </lineage>
</organism>
<evidence type="ECO:0000313" key="12">
    <source>
        <dbReference type="Proteomes" id="UP000521868"/>
    </source>
</evidence>